<name>A0AAE4EYY7_9EURY</name>
<feature type="region of interest" description="Disordered" evidence="1">
    <location>
        <begin position="201"/>
        <end position="236"/>
    </location>
</feature>
<evidence type="ECO:0000256" key="1">
    <source>
        <dbReference type="SAM" id="MobiDB-lite"/>
    </source>
</evidence>
<organism evidence="2 3">
    <name type="scientific">Haloarcula terrestris</name>
    <dbReference type="NCBI Taxonomy" id="2950533"/>
    <lineage>
        <taxon>Archaea</taxon>
        <taxon>Methanobacteriati</taxon>
        <taxon>Methanobacteriota</taxon>
        <taxon>Stenosarchaea group</taxon>
        <taxon>Halobacteria</taxon>
        <taxon>Halobacteriales</taxon>
        <taxon>Haloarculaceae</taxon>
        <taxon>Haloarcula</taxon>
    </lineage>
</organism>
<comment type="caution">
    <text evidence="2">The sequence shown here is derived from an EMBL/GenBank/DDBJ whole genome shotgun (WGS) entry which is preliminary data.</text>
</comment>
<dbReference type="RefSeq" id="WP_310897335.1">
    <property type="nucleotide sequence ID" value="NZ_JAMQOM010000007.1"/>
</dbReference>
<evidence type="ECO:0000313" key="2">
    <source>
        <dbReference type="EMBL" id="MDS0222720.1"/>
    </source>
</evidence>
<feature type="compositionally biased region" description="Low complexity" evidence="1">
    <location>
        <begin position="209"/>
        <end position="219"/>
    </location>
</feature>
<evidence type="ECO:0000313" key="3">
    <source>
        <dbReference type="Proteomes" id="UP001253439"/>
    </source>
</evidence>
<feature type="compositionally biased region" description="Basic and acidic residues" evidence="1">
    <location>
        <begin position="72"/>
        <end position="82"/>
    </location>
</feature>
<dbReference type="PROSITE" id="PS51257">
    <property type="entry name" value="PROKAR_LIPOPROTEIN"/>
    <property type="match status" value="1"/>
</dbReference>
<dbReference type="EMBL" id="JAMQOM010000007">
    <property type="protein sequence ID" value="MDS0222720.1"/>
    <property type="molecule type" value="Genomic_DNA"/>
</dbReference>
<dbReference type="Proteomes" id="UP001253439">
    <property type="component" value="Unassembled WGS sequence"/>
</dbReference>
<gene>
    <name evidence="2" type="ORF">NDI54_15345</name>
</gene>
<feature type="region of interest" description="Disordered" evidence="1">
    <location>
        <begin position="33"/>
        <end position="82"/>
    </location>
</feature>
<protein>
    <submittedName>
        <fullName evidence="2">Uncharacterized protein</fullName>
    </submittedName>
</protein>
<keyword evidence="3" id="KW-1185">Reference proteome</keyword>
<reference evidence="2 3" key="1">
    <citation type="submission" date="2022-06" db="EMBL/GenBank/DDBJ databases">
        <title>Haloarcula sp. a new haloarchaeum isolate from saline soil.</title>
        <authorList>
            <person name="Strakova D."/>
            <person name="Galisteo C."/>
            <person name="Sanchez-Porro C."/>
            <person name="Ventosa A."/>
        </authorList>
    </citation>
    <scope>NUCLEOTIDE SEQUENCE [LARGE SCALE GENOMIC DNA]</scope>
    <source>
        <strain evidence="2 3">S1AR25-5A</strain>
    </source>
</reference>
<sequence length="236" mass="25418">MVPSTRRALLYGACGLATTIAGCSGLFESSTESTRTAAGDDGSTAPVTGTETDPAAIVTRADTDRQPVWVEDDGRPTESHYSDRLESEVIDSASKADRITVTDDVDRSPIDAFLNETDFETETVYLQRVLVEECFRLTLCQISWTTDQISTDYGRVTRPYTDLCTDGNTVYAVWFIRIPEPINADEISSYSSSISGSACDSRVARADSEGGSMSASAEENQTKTDTAVPETGGEGE</sequence>
<accession>A0AAE4EYY7</accession>
<dbReference type="AlphaFoldDB" id="A0AAE4EYY7"/>
<proteinExistence type="predicted"/>